<sequence length="497" mass="56572">MLTTFWASSSSDFRNSSVMGPWYLRQVSTNSNSTSSIGPNNEDTSGFLTLLLDDPFGSEDEAAVQYKTMKWWHAGLSASSSSSLLGLWRLMRPPVYVRVWRHTNVMQERSFRAYGSWVLICALVYIIAWIIASAIPVFNQLIGLVGALLCTWFSLGASTMMWLWMNKGQYRNNWKKMSLTVLNISILAVCTAIAHTEQLRPFQRMVRLEAHSRATTIRHRMRGRLGSIGGSPMGKGMDCLDTVIWISRWSTGLDIGCRGFCTIHTSRDVWATVQLEYPTVYDQPGSWTAVQMRTDHARSLTSDPKMKFFSSVHEFDYSWDEVSTANWRKYSPWNDKSTHVIAVDTLARHVDPTTGILRTERLITCKQSAPKWLQSFLGGTETSHVYETSYVDPKAKKVTMCSMNMTWSDLISVRETVVYRPSSDAPHAKTEFHQNAQIIALCGGWQKIKNSIEDFTVERFKQNAVKGREGFESVLEMSRKVFAMERERQLMQQGAYA</sequence>
<dbReference type="Proteomes" id="UP001320706">
    <property type="component" value="Unassembled WGS sequence"/>
</dbReference>
<proteinExistence type="predicted"/>
<protein>
    <submittedName>
        <fullName evidence="1">Phospholipid metabolism protein</fullName>
    </submittedName>
</protein>
<comment type="caution">
    <text evidence="1">The sequence shown here is derived from an EMBL/GenBank/DDBJ whole genome shotgun (WGS) entry which is preliminary data.</text>
</comment>
<evidence type="ECO:0000313" key="1">
    <source>
        <dbReference type="EMBL" id="KAK8215156.1"/>
    </source>
</evidence>
<keyword evidence="2" id="KW-1185">Reference proteome</keyword>
<dbReference type="EMBL" id="JAMKPW020000009">
    <property type="protein sequence ID" value="KAK8215156.1"/>
    <property type="molecule type" value="Genomic_DNA"/>
</dbReference>
<reference evidence="1" key="1">
    <citation type="submission" date="2024-02" db="EMBL/GenBank/DDBJ databases">
        <title>Metagenome Assembled Genome of Zalaria obscura JY119.</title>
        <authorList>
            <person name="Vighnesh L."/>
            <person name="Jagadeeshwari U."/>
            <person name="Venkata Ramana C."/>
            <person name="Sasikala C."/>
        </authorList>
    </citation>
    <scope>NUCLEOTIDE SEQUENCE</scope>
    <source>
        <strain evidence="1">JY119</strain>
    </source>
</reference>
<organism evidence="1 2">
    <name type="scientific">Zalaria obscura</name>
    <dbReference type="NCBI Taxonomy" id="2024903"/>
    <lineage>
        <taxon>Eukaryota</taxon>
        <taxon>Fungi</taxon>
        <taxon>Dikarya</taxon>
        <taxon>Ascomycota</taxon>
        <taxon>Pezizomycotina</taxon>
        <taxon>Dothideomycetes</taxon>
        <taxon>Dothideomycetidae</taxon>
        <taxon>Dothideales</taxon>
        <taxon>Zalariaceae</taxon>
        <taxon>Zalaria</taxon>
    </lineage>
</organism>
<gene>
    <name evidence="1" type="primary">UPS2</name>
    <name evidence="1" type="ORF">M8818_002166</name>
</gene>
<evidence type="ECO:0000313" key="2">
    <source>
        <dbReference type="Proteomes" id="UP001320706"/>
    </source>
</evidence>
<name>A0ACC3SI25_9PEZI</name>
<accession>A0ACC3SI25</accession>